<accession>A0ABR9UIZ6</accession>
<keyword evidence="2" id="KW-1185">Reference proteome</keyword>
<sequence>MAETRFLNALAGGQKPGFLSYLSVEKQKLWQKPDFSTLLLGVRNRVSQAISY</sequence>
<comment type="caution">
    <text evidence="1">The sequence shown here is derived from an EMBL/GenBank/DDBJ whole genome shotgun (WGS) entry which is preliminary data.</text>
</comment>
<gene>
    <name evidence="1" type="ORF">IQ236_24905</name>
</gene>
<reference evidence="1 2" key="1">
    <citation type="submission" date="2020-10" db="EMBL/GenBank/DDBJ databases">
        <authorList>
            <person name="Castelo-Branco R."/>
            <person name="Eusebio N."/>
            <person name="Adriana R."/>
            <person name="Vieira A."/>
            <person name="Brugerolle De Fraissinette N."/>
            <person name="Rezende De Castro R."/>
            <person name="Schneider M.P."/>
            <person name="Vasconcelos V."/>
            <person name="Leao P.N."/>
        </authorList>
    </citation>
    <scope>NUCLEOTIDE SEQUENCE [LARGE SCALE GENOMIC DNA]</scope>
    <source>
        <strain evidence="1 2">LEGE 06226</strain>
    </source>
</reference>
<organism evidence="1 2">
    <name type="scientific">Planktothrix mougeotii LEGE 06226</name>
    <dbReference type="NCBI Taxonomy" id="1828728"/>
    <lineage>
        <taxon>Bacteria</taxon>
        <taxon>Bacillati</taxon>
        <taxon>Cyanobacteriota</taxon>
        <taxon>Cyanophyceae</taxon>
        <taxon>Oscillatoriophycideae</taxon>
        <taxon>Oscillatoriales</taxon>
        <taxon>Microcoleaceae</taxon>
        <taxon>Planktothrix</taxon>
    </lineage>
</organism>
<dbReference type="RefSeq" id="WP_193871773.1">
    <property type="nucleotide sequence ID" value="NZ_JADEWU010000100.1"/>
</dbReference>
<dbReference type="Proteomes" id="UP000640725">
    <property type="component" value="Unassembled WGS sequence"/>
</dbReference>
<proteinExistence type="predicted"/>
<evidence type="ECO:0000313" key="2">
    <source>
        <dbReference type="Proteomes" id="UP000640725"/>
    </source>
</evidence>
<name>A0ABR9UIZ6_9CYAN</name>
<evidence type="ECO:0000313" key="1">
    <source>
        <dbReference type="EMBL" id="MBE9146439.1"/>
    </source>
</evidence>
<protein>
    <submittedName>
        <fullName evidence="1">Uncharacterized protein</fullName>
    </submittedName>
</protein>
<dbReference type="EMBL" id="JADEWU010000100">
    <property type="protein sequence ID" value="MBE9146439.1"/>
    <property type="molecule type" value="Genomic_DNA"/>
</dbReference>